<keyword evidence="1" id="KW-0175">Coiled coil</keyword>
<proteinExistence type="predicted"/>
<feature type="compositionally biased region" description="Polar residues" evidence="2">
    <location>
        <begin position="1"/>
        <end position="13"/>
    </location>
</feature>
<evidence type="ECO:0000256" key="1">
    <source>
        <dbReference type="SAM" id="Coils"/>
    </source>
</evidence>
<accession>A0AA38R5B1</accession>
<sequence length="514" mass="55607">MLRDSASAQSDLPSQHRRGSSYQSLEQDHGYRPPSQHERSSSVTSNSNPLGSPTATPPRRENAFNAPRPSLLPYQEYHSGFTDDDLASSQVSSSYSHRRQTSFSVLLPLAIRNRTPSPTRKSSVVPITEEMPYTGDGRRPSRPGTAASESSSRGGFAGWLSGTAAGSALESLSRPDLSRSPDVNTTPTKLRKSQTLASENPTTPTDTVSARATRFMSALSTRLAAPAAAQPPPAVADDELYNLSIESALFPPGSPADRDAFSPSAFKNLQTNSLGLLSKFQAAYRAKVLALRDLDAERSAQRDELEEAVTRAAHLKLQLEGMAHRAAEQEKAMRQLMDELMAERRAREEERLAARQQRGPVAVAESMVSEDLGVEDDEEWTGERTKRKSGGSSGESWAETATDEESVDESVFSRCRSPTVPASGQVEGIVGDFLSGKTGTVRVKGANALQKILKGIAGEPEEVERCRNCQGRDASAAWDTVSMLRDENRHLKQRVGQLEVAVEGALDMVNGVGL</sequence>
<dbReference type="EMBL" id="JANBVN010000190">
    <property type="protein sequence ID" value="KAJ9134044.1"/>
    <property type="molecule type" value="Genomic_DNA"/>
</dbReference>
<feature type="compositionally biased region" description="Basic and acidic residues" evidence="2">
    <location>
        <begin position="26"/>
        <end position="40"/>
    </location>
</feature>
<feature type="compositionally biased region" description="Polar residues" evidence="2">
    <location>
        <begin position="41"/>
        <end position="54"/>
    </location>
</feature>
<keyword evidence="4" id="KW-1185">Reference proteome</keyword>
<feature type="region of interest" description="Disordered" evidence="2">
    <location>
        <begin position="371"/>
        <end position="411"/>
    </location>
</feature>
<comment type="caution">
    <text evidence="3">The sequence shown here is derived from an EMBL/GenBank/DDBJ whole genome shotgun (WGS) entry which is preliminary data.</text>
</comment>
<organism evidence="3 4">
    <name type="scientific">Coniochaeta hoffmannii</name>
    <dbReference type="NCBI Taxonomy" id="91930"/>
    <lineage>
        <taxon>Eukaryota</taxon>
        <taxon>Fungi</taxon>
        <taxon>Dikarya</taxon>
        <taxon>Ascomycota</taxon>
        <taxon>Pezizomycotina</taxon>
        <taxon>Sordariomycetes</taxon>
        <taxon>Sordariomycetidae</taxon>
        <taxon>Coniochaetales</taxon>
        <taxon>Coniochaetaceae</taxon>
        <taxon>Coniochaeta</taxon>
    </lineage>
</organism>
<feature type="coiled-coil region" evidence="1">
    <location>
        <begin position="291"/>
        <end position="357"/>
    </location>
</feature>
<reference evidence="3" key="1">
    <citation type="submission" date="2022-07" db="EMBL/GenBank/DDBJ databases">
        <title>Fungi with potential for degradation of polypropylene.</title>
        <authorList>
            <person name="Gostincar C."/>
        </authorList>
    </citation>
    <scope>NUCLEOTIDE SEQUENCE</scope>
    <source>
        <strain evidence="3">EXF-13287</strain>
    </source>
</reference>
<name>A0AA38R5B1_9PEZI</name>
<dbReference type="Proteomes" id="UP001174691">
    <property type="component" value="Unassembled WGS sequence"/>
</dbReference>
<evidence type="ECO:0000256" key="2">
    <source>
        <dbReference type="SAM" id="MobiDB-lite"/>
    </source>
</evidence>
<feature type="region of interest" description="Disordered" evidence="2">
    <location>
        <begin position="114"/>
        <end position="210"/>
    </location>
</feature>
<evidence type="ECO:0000313" key="3">
    <source>
        <dbReference type="EMBL" id="KAJ9134044.1"/>
    </source>
</evidence>
<dbReference type="AlphaFoldDB" id="A0AA38R5B1"/>
<protein>
    <submittedName>
        <fullName evidence="3">Uncharacterized protein</fullName>
    </submittedName>
</protein>
<feature type="compositionally biased region" description="Polar residues" evidence="2">
    <location>
        <begin position="181"/>
        <end position="210"/>
    </location>
</feature>
<gene>
    <name evidence="3" type="ORF">NKR19_g8816</name>
</gene>
<evidence type="ECO:0000313" key="4">
    <source>
        <dbReference type="Proteomes" id="UP001174691"/>
    </source>
</evidence>
<feature type="region of interest" description="Disordered" evidence="2">
    <location>
        <begin position="1"/>
        <end position="100"/>
    </location>
</feature>